<reference evidence="1" key="1">
    <citation type="submission" date="2022-12" db="EMBL/GenBank/DDBJ databases">
        <title>Jiella pelagia sp. nov., isolated from phosphonate enriched culture of Northwest Pacific surface seawater.</title>
        <authorList>
            <person name="Shin D.Y."/>
            <person name="Hwang C.Y."/>
        </authorList>
    </citation>
    <scope>NUCLEOTIDE SEQUENCE</scope>
    <source>
        <strain evidence="1">HL-NP1</strain>
    </source>
</reference>
<gene>
    <name evidence="1" type="ORF">OH818_22525</name>
</gene>
<proteinExistence type="predicted"/>
<sequence>MPSLRPLPNVETADTASRIGSDVAASATAARPSAALQETPEFSTASIATGGGAPSSAEIAYADATAAGVFRRRRAERATTFLSVGTVDGYGLCLRSPARKGAGYDYVLILMPQRLSGGPISQVDDETLVMRRPADAAPCRAARLSWVTTT</sequence>
<name>A0ABY7BYC6_9HYPH</name>
<protein>
    <submittedName>
        <fullName evidence="1">Uncharacterized protein</fullName>
    </submittedName>
</protein>
<keyword evidence="2" id="KW-1185">Reference proteome</keyword>
<evidence type="ECO:0000313" key="2">
    <source>
        <dbReference type="Proteomes" id="UP001164020"/>
    </source>
</evidence>
<dbReference type="EMBL" id="CP114029">
    <property type="protein sequence ID" value="WAP68130.1"/>
    <property type="molecule type" value="Genomic_DNA"/>
</dbReference>
<accession>A0ABY7BYC6</accession>
<evidence type="ECO:0000313" key="1">
    <source>
        <dbReference type="EMBL" id="WAP68130.1"/>
    </source>
</evidence>
<dbReference type="Proteomes" id="UP001164020">
    <property type="component" value="Chromosome"/>
</dbReference>
<organism evidence="1 2">
    <name type="scientific">Jiella pelagia</name>
    <dbReference type="NCBI Taxonomy" id="2986949"/>
    <lineage>
        <taxon>Bacteria</taxon>
        <taxon>Pseudomonadati</taxon>
        <taxon>Pseudomonadota</taxon>
        <taxon>Alphaproteobacteria</taxon>
        <taxon>Hyphomicrobiales</taxon>
        <taxon>Aurantimonadaceae</taxon>
        <taxon>Jiella</taxon>
    </lineage>
</organism>
<dbReference type="RefSeq" id="WP_268880602.1">
    <property type="nucleotide sequence ID" value="NZ_CP114029.1"/>
</dbReference>